<feature type="binding site" evidence="13">
    <location>
        <begin position="68"/>
        <end position="71"/>
    </location>
    <ligand>
        <name>a 1,2-diacyl-sn-glycero-3-phospho-(1D-myo-inositol)</name>
        <dbReference type="ChEBI" id="CHEBI:57880"/>
    </ligand>
</feature>
<dbReference type="InterPro" id="IPR011259">
    <property type="entry name" value="ERM_C_dom"/>
</dbReference>
<dbReference type="InterPro" id="IPR014352">
    <property type="entry name" value="FERM/acyl-CoA-bd_prot_sf"/>
</dbReference>
<dbReference type="PRINTS" id="PR00661">
    <property type="entry name" value="ERMFAMILY"/>
</dbReference>
<dbReference type="Gene3D" id="1.20.5.450">
    <property type="match status" value="1"/>
</dbReference>
<dbReference type="FunFam" id="1.20.80.10:FF:000002">
    <property type="entry name" value="radixin isoform X1"/>
    <property type="match status" value="1"/>
</dbReference>
<dbReference type="FunFam" id="1.20.5.450:FF:000001">
    <property type="entry name" value="radixin isoform X2"/>
    <property type="match status" value="1"/>
</dbReference>
<dbReference type="InterPro" id="IPR011993">
    <property type="entry name" value="PH-like_dom_sf"/>
</dbReference>
<dbReference type="GO" id="GO:0016028">
    <property type="term" value="C:rhabdomere"/>
    <property type="evidence" value="ECO:0007669"/>
    <property type="project" value="UniProtKB-SubCell"/>
</dbReference>
<dbReference type="InterPro" id="IPR019748">
    <property type="entry name" value="FERM_central"/>
</dbReference>
<dbReference type="GO" id="GO:0048646">
    <property type="term" value="P:anatomical structure formation involved in morphogenesis"/>
    <property type="evidence" value="ECO:0007669"/>
    <property type="project" value="UniProtKB-ARBA"/>
</dbReference>
<feature type="domain" description="FERM" evidence="15">
    <location>
        <begin position="13"/>
        <end position="337"/>
    </location>
</feature>
<keyword evidence="11" id="KW-0966">Cell projection</keyword>
<dbReference type="Gene3D" id="6.10.360.10">
    <property type="match status" value="1"/>
</dbReference>
<dbReference type="Pfam" id="PF00769">
    <property type="entry name" value="ERM_C"/>
    <property type="match status" value="1"/>
</dbReference>
<evidence type="ECO:0000256" key="8">
    <source>
        <dbReference type="ARBA" id="ARBA00023136"/>
    </source>
</evidence>
<dbReference type="GO" id="GO:0005938">
    <property type="term" value="C:cell cortex"/>
    <property type="evidence" value="ECO:0007669"/>
    <property type="project" value="UniProtKB-ARBA"/>
</dbReference>
<dbReference type="InterPro" id="IPR011174">
    <property type="entry name" value="ERM"/>
</dbReference>
<dbReference type="PROSITE" id="PS00661">
    <property type="entry name" value="FERM_2"/>
    <property type="match status" value="1"/>
</dbReference>
<dbReference type="Gene3D" id="1.20.80.10">
    <property type="match status" value="1"/>
</dbReference>
<dbReference type="PRINTS" id="PR00935">
    <property type="entry name" value="BAND41"/>
</dbReference>
<organism evidence="16 17">
    <name type="scientific">Frieseomelitta varia</name>
    <dbReference type="NCBI Taxonomy" id="561572"/>
    <lineage>
        <taxon>Eukaryota</taxon>
        <taxon>Metazoa</taxon>
        <taxon>Ecdysozoa</taxon>
        <taxon>Arthropoda</taxon>
        <taxon>Hexapoda</taxon>
        <taxon>Insecta</taxon>
        <taxon>Pterygota</taxon>
        <taxon>Neoptera</taxon>
        <taxon>Endopterygota</taxon>
        <taxon>Hymenoptera</taxon>
        <taxon>Apocrita</taxon>
        <taxon>Aculeata</taxon>
        <taxon>Apoidea</taxon>
        <taxon>Anthophila</taxon>
        <taxon>Apidae</taxon>
        <taxon>Frieseomelitta</taxon>
    </lineage>
</organism>
<dbReference type="Proteomes" id="UP000655588">
    <property type="component" value="Unassembled WGS sequence"/>
</dbReference>
<dbReference type="GO" id="GO:0010669">
    <property type="term" value="P:epithelial structure maintenance"/>
    <property type="evidence" value="ECO:0007669"/>
    <property type="project" value="UniProtKB-ARBA"/>
</dbReference>
<comment type="subcellular location">
    <subcellularLocation>
        <location evidence="4">Cell junction</location>
        <location evidence="4">Adherens junction</location>
    </subcellularLocation>
    <subcellularLocation>
        <location evidence="2">Cell membrane</location>
        <topology evidence="2">Peripheral membrane protein</topology>
    </subcellularLocation>
    <subcellularLocation>
        <location evidence="1">Cell projection</location>
        <location evidence="1">Microvillus</location>
    </subcellularLocation>
    <subcellularLocation>
        <location evidence="12">Cell projection</location>
        <location evidence="12">Rhabdomere</location>
    </subcellularLocation>
    <subcellularLocation>
        <location evidence="3">Cytoplasm</location>
        <location evidence="3">Cytoskeleton</location>
    </subcellularLocation>
</comment>
<dbReference type="InterPro" id="IPR046810">
    <property type="entry name" value="ERM_helical"/>
</dbReference>
<dbReference type="Pfam" id="PF00373">
    <property type="entry name" value="FERM_M"/>
    <property type="match status" value="1"/>
</dbReference>
<evidence type="ECO:0000256" key="6">
    <source>
        <dbReference type="ARBA" id="ARBA00022475"/>
    </source>
</evidence>
<evidence type="ECO:0000256" key="1">
    <source>
        <dbReference type="ARBA" id="ARBA00004105"/>
    </source>
</evidence>
<dbReference type="InterPro" id="IPR019747">
    <property type="entry name" value="FERM_CS"/>
</dbReference>
<dbReference type="InterPro" id="IPR018979">
    <property type="entry name" value="FERM_N"/>
</dbReference>
<dbReference type="InterPro" id="IPR041789">
    <property type="entry name" value="ERM_FERM_C"/>
</dbReference>
<evidence type="ECO:0000256" key="4">
    <source>
        <dbReference type="ARBA" id="ARBA00004536"/>
    </source>
</evidence>
<evidence type="ECO:0000256" key="12">
    <source>
        <dbReference type="ARBA" id="ARBA00043944"/>
    </source>
</evidence>
<dbReference type="SUPFAM" id="SSF50729">
    <property type="entry name" value="PH domain-like"/>
    <property type="match status" value="2"/>
</dbReference>
<dbReference type="GO" id="GO:0098592">
    <property type="term" value="C:cytoplasmic side of apical plasma membrane"/>
    <property type="evidence" value="ECO:0007669"/>
    <property type="project" value="UniProtKB-ARBA"/>
</dbReference>
<dbReference type="InterPro" id="IPR029071">
    <property type="entry name" value="Ubiquitin-like_domsf"/>
</dbReference>
<evidence type="ECO:0000313" key="16">
    <source>
        <dbReference type="EMBL" id="KAF3428583.1"/>
    </source>
</evidence>
<dbReference type="InterPro" id="IPR018980">
    <property type="entry name" value="FERM_PH-like_C"/>
</dbReference>
<dbReference type="InterPro" id="IPR035963">
    <property type="entry name" value="FERM_2"/>
</dbReference>
<dbReference type="Gene3D" id="3.10.20.90">
    <property type="entry name" value="Phosphatidylinositol 3-kinase Catalytic Subunit, Chain A, domain 1"/>
    <property type="match status" value="1"/>
</dbReference>
<keyword evidence="17" id="KW-1185">Reference proteome</keyword>
<dbReference type="InterPro" id="IPR000299">
    <property type="entry name" value="FERM_domain"/>
</dbReference>
<dbReference type="CDD" id="cd13194">
    <property type="entry name" value="FERM_C_ERM"/>
    <property type="match status" value="1"/>
</dbReference>
<keyword evidence="6" id="KW-1003">Cell membrane</keyword>
<reference evidence="16" key="1">
    <citation type="submission" date="2019-11" db="EMBL/GenBank/DDBJ databases">
        <title>The nuclear and mitochondrial genomes of Frieseomelitta varia - a highly eusocial stingless bee (Meliponini) with a permanently sterile worker caste.</title>
        <authorList>
            <person name="Freitas F.C.P."/>
            <person name="Lourenco A.P."/>
            <person name="Nunes F.M.F."/>
            <person name="Paschoal A.R."/>
            <person name="Abreu F.C.P."/>
            <person name="Barbin F.O."/>
            <person name="Bataglia L."/>
            <person name="Cardoso-Junior C.A.M."/>
            <person name="Cervoni M.S."/>
            <person name="Silva S.R."/>
            <person name="Dalarmi F."/>
            <person name="Del Lama M.A."/>
            <person name="Depintor T.S."/>
            <person name="Ferreira K.M."/>
            <person name="Goria P.S."/>
            <person name="Jaskot M.C."/>
            <person name="Lago D.C."/>
            <person name="Luna-Lucena D."/>
            <person name="Moda L.M."/>
            <person name="Nascimento L."/>
            <person name="Pedrino M."/>
            <person name="Rabico F.O."/>
            <person name="Sanches F.C."/>
            <person name="Santos D.E."/>
            <person name="Santos C.G."/>
            <person name="Vieira J."/>
            <person name="Lopes T.F."/>
            <person name="Barchuk A.R."/>
            <person name="Hartfelder K."/>
            <person name="Simoes Z.L.P."/>
            <person name="Bitondi M.M.G."/>
            <person name="Pinheiro D.G."/>
        </authorList>
    </citation>
    <scope>NUCLEOTIDE SEQUENCE</scope>
    <source>
        <strain evidence="16">USP_RPSP 00005682</strain>
        <tissue evidence="16">Whole individual</tissue>
    </source>
</reference>
<dbReference type="InterPro" id="IPR000798">
    <property type="entry name" value="Ez/rad/moesin-like"/>
</dbReference>
<dbReference type="GO" id="GO:0005912">
    <property type="term" value="C:adherens junction"/>
    <property type="evidence" value="ECO:0007669"/>
    <property type="project" value="UniProtKB-SubCell"/>
</dbReference>
<keyword evidence="8" id="KW-0472">Membrane</keyword>
<keyword evidence="7" id="KW-0965">Cell junction</keyword>
<dbReference type="GO" id="GO:0005902">
    <property type="term" value="C:microvillus"/>
    <property type="evidence" value="ECO:0007669"/>
    <property type="project" value="UniProtKB-SubCell"/>
</dbReference>
<dbReference type="SUPFAM" id="SSF48678">
    <property type="entry name" value="Moesin tail domain"/>
    <property type="match status" value="1"/>
</dbReference>
<keyword evidence="10" id="KW-0963">Cytoplasm</keyword>
<dbReference type="GO" id="GO:0006403">
    <property type="term" value="P:RNA localization"/>
    <property type="evidence" value="ECO:0007669"/>
    <property type="project" value="UniProtKB-ARBA"/>
</dbReference>
<dbReference type="PROSITE" id="PS50057">
    <property type="entry name" value="FERM_3"/>
    <property type="match status" value="1"/>
</dbReference>
<dbReference type="GO" id="GO:0008104">
    <property type="term" value="P:intracellular protein localization"/>
    <property type="evidence" value="ECO:0007669"/>
    <property type="project" value="UniProtKB-ARBA"/>
</dbReference>
<dbReference type="SMART" id="SM01196">
    <property type="entry name" value="FERM_C"/>
    <property type="match status" value="1"/>
</dbReference>
<protein>
    <recommendedName>
        <fullName evidence="5">Moesin/ezrin/radixin homolog 1</fullName>
    </recommendedName>
</protein>
<dbReference type="SUPFAM" id="SSF47031">
    <property type="entry name" value="Second domain of FERM"/>
    <property type="match status" value="1"/>
</dbReference>
<evidence type="ECO:0000256" key="9">
    <source>
        <dbReference type="ARBA" id="ARBA00023203"/>
    </source>
</evidence>
<dbReference type="PANTHER" id="PTHR23281">
    <property type="entry name" value="MERLIN/MOESIN/EZRIN/RADIXIN"/>
    <property type="match status" value="1"/>
</dbReference>
<dbReference type="Pfam" id="PF09379">
    <property type="entry name" value="FERM_N"/>
    <property type="match status" value="1"/>
</dbReference>
<dbReference type="GO" id="GO:0005856">
    <property type="term" value="C:cytoskeleton"/>
    <property type="evidence" value="ECO:0007669"/>
    <property type="project" value="UniProtKB-SubCell"/>
</dbReference>
<name>A0A833SKP1_9HYME</name>
<evidence type="ECO:0000313" key="17">
    <source>
        <dbReference type="Proteomes" id="UP000655588"/>
    </source>
</evidence>
<dbReference type="CDD" id="cd14473">
    <property type="entry name" value="FERM_B-lobe"/>
    <property type="match status" value="1"/>
</dbReference>
<dbReference type="FunFam" id="3.10.20.90:FF:000013">
    <property type="entry name" value="radixin isoform X1"/>
    <property type="match status" value="1"/>
</dbReference>
<dbReference type="Pfam" id="PF09380">
    <property type="entry name" value="FERM_C"/>
    <property type="match status" value="1"/>
</dbReference>
<dbReference type="SMART" id="SM00295">
    <property type="entry name" value="B41"/>
    <property type="match status" value="1"/>
</dbReference>
<dbReference type="Gene3D" id="2.30.29.30">
    <property type="entry name" value="Pleckstrin-homology domain (PH domain)/Phosphotyrosine-binding domain (PTB)"/>
    <property type="match status" value="1"/>
</dbReference>
<dbReference type="InterPro" id="IPR019749">
    <property type="entry name" value="Band_41_domain"/>
</dbReference>
<evidence type="ECO:0000259" key="15">
    <source>
        <dbReference type="PROSITE" id="PS50057"/>
    </source>
</evidence>
<feature type="coiled-coil region" evidence="14">
    <location>
        <begin position="344"/>
        <end position="497"/>
    </location>
</feature>
<dbReference type="AlphaFoldDB" id="A0A833SKP1"/>
<gene>
    <name evidence="16" type="ORF">E2986_02988</name>
</gene>
<dbReference type="Pfam" id="PF20492">
    <property type="entry name" value="ERM_helical"/>
    <property type="match status" value="1"/>
</dbReference>
<proteinExistence type="predicted"/>
<evidence type="ECO:0000256" key="14">
    <source>
        <dbReference type="SAM" id="Coils"/>
    </source>
</evidence>
<dbReference type="SUPFAM" id="SSF54236">
    <property type="entry name" value="Ubiquitin-like"/>
    <property type="match status" value="1"/>
</dbReference>
<keyword evidence="10" id="KW-0206">Cytoskeleton</keyword>
<comment type="caution">
    <text evidence="16">The sequence shown here is derived from an EMBL/GenBank/DDBJ whole genome shotgun (WGS) entry which is preliminary data.</text>
</comment>
<evidence type="ECO:0000256" key="5">
    <source>
        <dbReference type="ARBA" id="ARBA00022025"/>
    </source>
</evidence>
<evidence type="ECO:0000256" key="10">
    <source>
        <dbReference type="ARBA" id="ARBA00023212"/>
    </source>
</evidence>
<dbReference type="InterPro" id="IPR008954">
    <property type="entry name" value="Moesin_tail_sf"/>
</dbReference>
<evidence type="ECO:0000256" key="3">
    <source>
        <dbReference type="ARBA" id="ARBA00004245"/>
    </source>
</evidence>
<feature type="binding site" evidence="13">
    <location>
        <position position="286"/>
    </location>
    <ligand>
        <name>a 1,2-diacyl-sn-glycero-3-phospho-(1D-myo-inositol)</name>
        <dbReference type="ChEBI" id="CHEBI:57880"/>
    </ligand>
</feature>
<keyword evidence="14" id="KW-0175">Coiled coil</keyword>
<dbReference type="GO" id="GO:0042127">
    <property type="term" value="P:regulation of cell population proliferation"/>
    <property type="evidence" value="ECO:0007669"/>
    <property type="project" value="UniProtKB-ARBA"/>
</dbReference>
<dbReference type="PROSITE" id="PS00660">
    <property type="entry name" value="FERM_1"/>
    <property type="match status" value="1"/>
</dbReference>
<keyword evidence="9" id="KW-0009">Actin-binding</keyword>
<dbReference type="EMBL" id="WNWW01000212">
    <property type="protein sequence ID" value="KAF3428583.1"/>
    <property type="molecule type" value="Genomic_DNA"/>
</dbReference>
<dbReference type="GO" id="GO:0042051">
    <property type="term" value="P:compound eye photoreceptor development"/>
    <property type="evidence" value="ECO:0007669"/>
    <property type="project" value="UniProtKB-ARBA"/>
</dbReference>
<evidence type="ECO:0000256" key="13">
    <source>
        <dbReference type="PIRSR" id="PIRSR002305-1"/>
    </source>
</evidence>
<accession>A0A833SKP1</accession>
<dbReference type="GO" id="GO:0003779">
    <property type="term" value="F:actin binding"/>
    <property type="evidence" value="ECO:0007669"/>
    <property type="project" value="UniProtKB-KW"/>
</dbReference>
<dbReference type="PIRSF" id="PIRSF002305">
    <property type="entry name" value="ERM"/>
    <property type="match status" value="1"/>
</dbReference>
<sequence length="637" mass="74341">MPPFRRKKSGKSFPVKVCTLDAELEFSLEWRSTGRDLFDLVCRTIGLRETWYFGLQYEDTKGFISWLKLDKKVQDQCISQQPTTPFMFLAKFYPEDVAEELVQEVTQHLFFLQVKQAILSMDIYCPPEASVLLASYAVQAKYGDYDEVSYRPGMLASEDLLPQRVIDQYQMTPEMWEDRIKIWYADHRGMSRDEAEMEYLKIAQDLDMYGVNYFPISNKKETDLWLGVTALGLNIYEKENKLAPKTTFTWSEIRHISFDDKKFVIKPVEKTSPNFVFFSQKVRMNKLVKKQSDVGSWVKGLIALGFDEQNNDKAAHILFVKILDLCIGNHDLFMRRRKPDSMEVQQMKAQAKEEKSRRQIERNKLAREKQLREAAEREKAAMEQRLLQYQEEIRLANEALRRSEETADLLAEKSRVAEEEAMLLSQKASEAEQEITRIRLNNMKTEEEKVHLERKTREAELLTERLVQESERRAAEAEKLKDELLRARIAEKEAKEKLLEFLSRNAYTATIAPVPNLFPSTQVLPSDLQADLQTLQLDTEPLPADLTSYDLIADGDVDQLSMEIEKERVDYWEKSKHLQEQLKELRTEIEVMKVGEKQCELDQLHDEQVRLGENKYSTLKKVKSGSTKARVAFFEEL</sequence>
<evidence type="ECO:0000256" key="2">
    <source>
        <dbReference type="ARBA" id="ARBA00004202"/>
    </source>
</evidence>
<evidence type="ECO:0000256" key="7">
    <source>
        <dbReference type="ARBA" id="ARBA00022949"/>
    </source>
</evidence>
<dbReference type="GO" id="GO:0007315">
    <property type="term" value="P:pole plasm assembly"/>
    <property type="evidence" value="ECO:0007669"/>
    <property type="project" value="UniProtKB-ARBA"/>
</dbReference>
<evidence type="ECO:0000256" key="11">
    <source>
        <dbReference type="ARBA" id="ARBA00023273"/>
    </source>
</evidence>